<evidence type="ECO:0000313" key="1">
    <source>
        <dbReference type="EMBL" id="RWS20507.1"/>
    </source>
</evidence>
<proteinExistence type="predicted"/>
<comment type="caution">
    <text evidence="1">The sequence shown here is derived from an EMBL/GenBank/DDBJ whole genome shotgun (WGS) entry which is preliminary data.</text>
</comment>
<keyword evidence="2" id="KW-1185">Reference proteome</keyword>
<protein>
    <submittedName>
        <fullName evidence="1">Uncharacterized protein</fullName>
    </submittedName>
</protein>
<reference evidence="1 2" key="1">
    <citation type="journal article" date="2018" name="Gigascience">
        <title>Genomes of trombidid mites reveal novel predicted allergens and laterally-transferred genes associated with secondary metabolism.</title>
        <authorList>
            <person name="Dong X."/>
            <person name="Chaisiri K."/>
            <person name="Xia D."/>
            <person name="Armstrong S.D."/>
            <person name="Fang Y."/>
            <person name="Donnelly M.J."/>
            <person name="Kadowaki T."/>
            <person name="McGarry J.W."/>
            <person name="Darby A.C."/>
            <person name="Makepeace B.L."/>
        </authorList>
    </citation>
    <scope>NUCLEOTIDE SEQUENCE [LARGE SCALE GENOMIC DNA]</scope>
    <source>
        <strain evidence="1">UoL-UT</strain>
    </source>
</reference>
<gene>
    <name evidence="1" type="ORF">B4U80_02470</name>
</gene>
<sequence length="13" mass="1491">MVCNLLRNSLKSI</sequence>
<organism evidence="1 2">
    <name type="scientific">Leptotrombidium deliense</name>
    <dbReference type="NCBI Taxonomy" id="299467"/>
    <lineage>
        <taxon>Eukaryota</taxon>
        <taxon>Metazoa</taxon>
        <taxon>Ecdysozoa</taxon>
        <taxon>Arthropoda</taxon>
        <taxon>Chelicerata</taxon>
        <taxon>Arachnida</taxon>
        <taxon>Acari</taxon>
        <taxon>Acariformes</taxon>
        <taxon>Trombidiformes</taxon>
        <taxon>Prostigmata</taxon>
        <taxon>Anystina</taxon>
        <taxon>Parasitengona</taxon>
        <taxon>Trombiculoidea</taxon>
        <taxon>Trombiculidae</taxon>
        <taxon>Leptotrombidium</taxon>
    </lineage>
</organism>
<accession>A0A443RZ10</accession>
<name>A0A443RZ10_9ACAR</name>
<dbReference type="Proteomes" id="UP000288716">
    <property type="component" value="Unassembled WGS sequence"/>
</dbReference>
<dbReference type="EMBL" id="NCKV01017151">
    <property type="protein sequence ID" value="RWS20507.1"/>
    <property type="molecule type" value="Genomic_DNA"/>
</dbReference>
<dbReference type="VEuPathDB" id="VectorBase:LDEU011533"/>
<evidence type="ECO:0000313" key="2">
    <source>
        <dbReference type="Proteomes" id="UP000288716"/>
    </source>
</evidence>